<feature type="compositionally biased region" description="Low complexity" evidence="1">
    <location>
        <begin position="326"/>
        <end position="340"/>
    </location>
</feature>
<sequence length="1254" mass="134474">MSTTSSTSNVAQGGDSQASHQGNIRCRLREKAANLSHLDLNAAQQYQQQQASQAQQSSTLAVSGTPSLQPTATPSASVSASCLNDESSHSNRDSETELGQEKSKKKSRRRKKTIDKQPPKVTIISYDQASDEVEVLLEVSNNNLTCKFPRNSIPRAEEVEEDLLPDVSRVQIEGVTGLLHQVIQIVTKEGKNAVGQVLTLSPSSSPTAVRKFKINIDPNKGAQELKSQTHKSGLVVTHQSSCENKINEDDLEETTTSPENNPEGSLTHAQGMLDMEQKSWKSTTTKESVPINIDELSEKLKSIYPQKTGGHESQTPIVKPADAGLQGQPSNVSQPPQVQTSQGLAYPHFQGQAQATGQAVPHLAQAGIPNQLPTGQSASYSQGVPAGGTVQMQQPLHDHSLPAVPVDTQVSPKSAAQMQAGHSGVGQHIPGHQTQYQQESSTGEVPGPTATASVQNIPQDPAAKAGGLPTGYSSLGHMAYGMHPQVSHLSQMQQMQQMYALMHMAPYTFHQPSYYAHMTPYMQTMMQMSHFMHQMQQHQQQHGQHPLPMHLPFPYSQYSGWGYPSTVGLPPQSSHPPESSSVSTGASPPRSPTSSRRNVLQDISVQSPYASIENLSNIGRSMPRSDINTLEQALAKTMSRQNHPHQHNPSPISSGTSLQDVPADTKLTDHPPDVTEKLKPEDDKILIDKGTLPDGSPPRPAETKSEPELSVPKVKAISRFKVETVKEDPLLVPNDAENKATSPEGDSSKTDVTEEKTVDKRGRFQVTKITVKPPADSASSEGTSADATSSASSNTKPNVSDVSSAKQEAVDATTNFQLRGEGASDNTKPVGTVEDENRPVTPGQKTNPEKIKNDLAALEFDAEYQALIDRQIEEKRVYLTNKGYDQEVIDFEVLKVRQPHPLLASTVGSPAFLNVSPPFAGQPSPPVPLFHLGGDQNFAAVAEAALAKSPLRVDILRAGKTNRLEDLKDLLKYVDFTAQTSVTLPKGDVKKSMNEMRQEQEPRWENNFDSVGSSGVGSSMGTEYLDLTRDTSASNSRKSSIDLSGSQNSISDLLHSYQQQQQFQASAVGQTHIPSAPLPPVQQNTFEQSQVTSTQQQIPHQAYSTYYTGQYPFSIHPFPGFQFPVASQQGGYHPAALAPAYSQFLGNTGAFTVQPGFQPQQGTQDSAHAAISKSATTAVSGIPNAVAASTVNQHAVAGVGQSGTTSPNIQPVVTSAASAASSTPAPSGPGSSLPTGRTDLTPTQQIQSGQPSSG</sequence>
<feature type="region of interest" description="Disordered" evidence="1">
    <location>
        <begin position="636"/>
        <end position="848"/>
    </location>
</feature>
<feature type="compositionally biased region" description="Basic residues" evidence="1">
    <location>
        <begin position="103"/>
        <end position="113"/>
    </location>
</feature>
<reference evidence="2" key="1">
    <citation type="submission" date="2021-04" db="EMBL/GenBank/DDBJ databases">
        <authorList>
            <consortium name="Molecular Ecology Group"/>
        </authorList>
    </citation>
    <scope>NUCLEOTIDE SEQUENCE</scope>
</reference>
<feature type="compositionally biased region" description="Low complexity" evidence="1">
    <location>
        <begin position="1214"/>
        <end position="1236"/>
    </location>
</feature>
<comment type="caution">
    <text evidence="2">The sequence shown here is derived from an EMBL/GenBank/DDBJ whole genome shotgun (WGS) entry which is preliminary data.</text>
</comment>
<feature type="compositionally biased region" description="Low complexity" evidence="1">
    <location>
        <begin position="254"/>
        <end position="263"/>
    </location>
</feature>
<feature type="region of interest" description="Disordered" evidence="1">
    <location>
        <begin position="1065"/>
        <end position="1097"/>
    </location>
</feature>
<feature type="region of interest" description="Disordered" evidence="1">
    <location>
        <begin position="44"/>
        <end position="116"/>
    </location>
</feature>
<feature type="compositionally biased region" description="Basic and acidic residues" evidence="1">
    <location>
        <begin position="86"/>
        <end position="102"/>
    </location>
</feature>
<protein>
    <submittedName>
        <fullName evidence="2">Uncharacterized protein</fullName>
    </submittedName>
</protein>
<feature type="region of interest" description="Disordered" evidence="1">
    <location>
        <begin position="987"/>
        <end position="1022"/>
    </location>
</feature>
<feature type="compositionally biased region" description="Basic and acidic residues" evidence="1">
    <location>
        <begin position="720"/>
        <end position="729"/>
    </location>
</feature>
<feature type="compositionally biased region" description="Polar residues" evidence="1">
    <location>
        <begin position="647"/>
        <end position="659"/>
    </location>
</feature>
<feature type="compositionally biased region" description="Polar residues" evidence="1">
    <location>
        <begin position="1081"/>
        <end position="1097"/>
    </location>
</feature>
<feature type="region of interest" description="Disordered" evidence="1">
    <location>
        <begin position="1"/>
        <end position="28"/>
    </location>
</feature>
<dbReference type="AlphaFoldDB" id="A0A8S3ZM58"/>
<feature type="region of interest" description="Disordered" evidence="1">
    <location>
        <begin position="1199"/>
        <end position="1254"/>
    </location>
</feature>
<feature type="compositionally biased region" description="Low complexity" evidence="1">
    <location>
        <begin position="70"/>
        <end position="81"/>
    </location>
</feature>
<feature type="compositionally biased region" description="Polar residues" evidence="1">
    <location>
        <begin position="1"/>
        <end position="22"/>
    </location>
</feature>
<evidence type="ECO:0000256" key="1">
    <source>
        <dbReference type="SAM" id="MobiDB-lite"/>
    </source>
</evidence>
<feature type="compositionally biased region" description="Polar residues" evidence="1">
    <location>
        <begin position="1202"/>
        <end position="1213"/>
    </location>
</feature>
<gene>
    <name evidence="2" type="ORF">CUNI_LOCUS16165</name>
</gene>
<dbReference type="EMBL" id="CAJHNH020004135">
    <property type="protein sequence ID" value="CAG5130607.1"/>
    <property type="molecule type" value="Genomic_DNA"/>
</dbReference>
<proteinExistence type="predicted"/>
<evidence type="ECO:0000313" key="2">
    <source>
        <dbReference type="EMBL" id="CAG5130607.1"/>
    </source>
</evidence>
<organism evidence="2 3">
    <name type="scientific">Candidula unifasciata</name>
    <dbReference type="NCBI Taxonomy" id="100452"/>
    <lineage>
        <taxon>Eukaryota</taxon>
        <taxon>Metazoa</taxon>
        <taxon>Spiralia</taxon>
        <taxon>Lophotrochozoa</taxon>
        <taxon>Mollusca</taxon>
        <taxon>Gastropoda</taxon>
        <taxon>Heterobranchia</taxon>
        <taxon>Euthyneura</taxon>
        <taxon>Panpulmonata</taxon>
        <taxon>Eupulmonata</taxon>
        <taxon>Stylommatophora</taxon>
        <taxon>Helicina</taxon>
        <taxon>Helicoidea</taxon>
        <taxon>Geomitridae</taxon>
        <taxon>Candidula</taxon>
    </lineage>
</organism>
<name>A0A8S3ZM58_9EUPU</name>
<feature type="compositionally biased region" description="Basic and acidic residues" evidence="1">
    <location>
        <begin position="987"/>
        <end position="1006"/>
    </location>
</feature>
<accession>A0A8S3ZM58</accession>
<feature type="compositionally biased region" description="Low complexity" evidence="1">
    <location>
        <begin position="570"/>
        <end position="583"/>
    </location>
</feature>
<feature type="region of interest" description="Disordered" evidence="1">
    <location>
        <begin position="566"/>
        <end position="604"/>
    </location>
</feature>
<feature type="compositionally biased region" description="Polar residues" evidence="1">
    <location>
        <begin position="1238"/>
        <end position="1254"/>
    </location>
</feature>
<feature type="region of interest" description="Disordered" evidence="1">
    <location>
        <begin position="237"/>
        <end position="267"/>
    </location>
</feature>
<feature type="compositionally biased region" description="Low complexity" evidence="1">
    <location>
        <begin position="1010"/>
        <end position="1019"/>
    </location>
</feature>
<dbReference type="Proteomes" id="UP000678393">
    <property type="component" value="Unassembled WGS sequence"/>
</dbReference>
<feature type="compositionally biased region" description="Low complexity" evidence="1">
    <location>
        <begin position="44"/>
        <end position="58"/>
    </location>
</feature>
<feature type="region of interest" description="Disordered" evidence="1">
    <location>
        <begin position="306"/>
        <end position="340"/>
    </location>
</feature>
<feature type="compositionally biased region" description="Basic and acidic residues" evidence="1">
    <location>
        <begin position="746"/>
        <end position="762"/>
    </location>
</feature>
<dbReference type="OrthoDB" id="4062651at2759"/>
<feature type="compositionally biased region" description="Basic and acidic residues" evidence="1">
    <location>
        <begin position="666"/>
        <end position="687"/>
    </location>
</feature>
<feature type="compositionally biased region" description="Polar residues" evidence="1">
    <location>
        <begin position="59"/>
        <end position="69"/>
    </location>
</feature>
<feature type="compositionally biased region" description="Low complexity" evidence="1">
    <location>
        <begin position="775"/>
        <end position="793"/>
    </location>
</feature>
<feature type="compositionally biased region" description="Polar residues" evidence="1">
    <location>
        <begin position="794"/>
        <end position="817"/>
    </location>
</feature>
<evidence type="ECO:0000313" key="3">
    <source>
        <dbReference type="Proteomes" id="UP000678393"/>
    </source>
</evidence>
<keyword evidence="3" id="KW-1185">Reference proteome</keyword>